<reference evidence="3" key="1">
    <citation type="journal article" date="2016" name="Nature">
        <title>The genome of the seagrass Zostera marina reveals angiosperm adaptation to the sea.</title>
        <authorList>
            <person name="Olsen J.L."/>
            <person name="Rouze P."/>
            <person name="Verhelst B."/>
            <person name="Lin Y.-C."/>
            <person name="Bayer T."/>
            <person name="Collen J."/>
            <person name="Dattolo E."/>
            <person name="De Paoli E."/>
            <person name="Dittami S."/>
            <person name="Maumus F."/>
            <person name="Michel G."/>
            <person name="Kersting A."/>
            <person name="Lauritano C."/>
            <person name="Lohaus R."/>
            <person name="Toepel M."/>
            <person name="Tonon T."/>
            <person name="Vanneste K."/>
            <person name="Amirebrahimi M."/>
            <person name="Brakel J."/>
            <person name="Bostroem C."/>
            <person name="Chovatia M."/>
            <person name="Grimwood J."/>
            <person name="Jenkins J.W."/>
            <person name="Jueterbock A."/>
            <person name="Mraz A."/>
            <person name="Stam W.T."/>
            <person name="Tice H."/>
            <person name="Bornberg-Bauer E."/>
            <person name="Green P.J."/>
            <person name="Pearson G.A."/>
            <person name="Procaccini G."/>
            <person name="Duarte C.M."/>
            <person name="Schmutz J."/>
            <person name="Reusch T.B.H."/>
            <person name="Van de Peer Y."/>
        </authorList>
    </citation>
    <scope>NUCLEOTIDE SEQUENCE [LARGE SCALE GENOMIC DNA]</scope>
    <source>
        <strain evidence="3">cv. Finnish</strain>
    </source>
</reference>
<sequence length="611" mass="68741">MEPNGSVLTTNVFLDRFGEVVLRLDPDGLSWEPIESKRKESDSVSHAPQLQSCLEFMSKPMMETKVKFSDIYAAEDTKFGLIHKAIPNTKGLFCEGYSEMHRFVVHGSQRSKSQHSLWVLAVYTFGHIDLGTCQMWVDLINVYLSKEVGRPKNLLVFVHPFSGRKTGRKIWENVKPIFSRAKVKTEVVVTERAGHARDYMKSLTNTDLNSFDGILAVGGDGFFNEILNGLLSYRYQSPYPPAPQEFMDSAKNKSHSQFATNKFSSVREYADDIKTEFTESLEKSENEPFLTDSESILPDFINCTDAGSDSTFLFPNNWFRLGIIPAGSTDSIVLSSTGVRDPVTSSLHVVLGKRACLDIAQVVSWKENTSNADSVYYAASFTGYGFYGDVITESEKFRWMGPKRYDYAGTKVFMRHRSYEADVVFLENTTPDTITGRESKDTRIQTKEIVQNPQENICRVNCLTCNQSTNPSTTLVDIPETSSGTHSKKSKWVRSKGRFQSIGAAIISCRNEKAPDGLVADAHLADGFMHLILIKECPRPLYLWHLIQLTKKGSDPLHFEFVEHHKTQAFTFVTYTDESVWNLDGEILRARQLSAKVCRGLVSLFASGPEV</sequence>
<dbReference type="Pfam" id="PF00781">
    <property type="entry name" value="DAGK_cat"/>
    <property type="match status" value="1"/>
</dbReference>
<dbReference type="OrthoDB" id="530923at2759"/>
<dbReference type="Pfam" id="PF19280">
    <property type="entry name" value="CERK_C"/>
    <property type="match status" value="1"/>
</dbReference>
<dbReference type="STRING" id="29655.A0A0K9PLQ0"/>
<dbReference type="EMBL" id="LFYR01000740">
    <property type="protein sequence ID" value="KMZ69894.1"/>
    <property type="molecule type" value="Genomic_DNA"/>
</dbReference>
<dbReference type="Gene3D" id="2.60.200.40">
    <property type="match status" value="1"/>
</dbReference>
<dbReference type="GO" id="GO:0001729">
    <property type="term" value="F:ceramide kinase activity"/>
    <property type="evidence" value="ECO:0000318"/>
    <property type="project" value="GO_Central"/>
</dbReference>
<dbReference type="PANTHER" id="PTHR12358">
    <property type="entry name" value="SPHINGOSINE KINASE"/>
    <property type="match status" value="1"/>
</dbReference>
<gene>
    <name evidence="2" type="ORF">ZOSMA_203G00160</name>
</gene>
<keyword evidence="3" id="KW-1185">Reference proteome</keyword>
<dbReference type="InterPro" id="IPR017438">
    <property type="entry name" value="ATP-NAD_kinase_N"/>
</dbReference>
<dbReference type="InterPro" id="IPR016064">
    <property type="entry name" value="NAD/diacylglycerol_kinase_sf"/>
</dbReference>
<dbReference type="PROSITE" id="PS50146">
    <property type="entry name" value="DAGK"/>
    <property type="match status" value="1"/>
</dbReference>
<organism evidence="2 3">
    <name type="scientific">Zostera marina</name>
    <name type="common">Eelgrass</name>
    <dbReference type="NCBI Taxonomy" id="29655"/>
    <lineage>
        <taxon>Eukaryota</taxon>
        <taxon>Viridiplantae</taxon>
        <taxon>Streptophyta</taxon>
        <taxon>Embryophyta</taxon>
        <taxon>Tracheophyta</taxon>
        <taxon>Spermatophyta</taxon>
        <taxon>Magnoliopsida</taxon>
        <taxon>Liliopsida</taxon>
        <taxon>Zosteraceae</taxon>
        <taxon>Zostera</taxon>
    </lineage>
</organism>
<name>A0A0K9PLQ0_ZOSMR</name>
<accession>A0A0K9PLQ0</accession>
<keyword evidence="2" id="KW-0418">Kinase</keyword>
<dbReference type="AlphaFoldDB" id="A0A0K9PLQ0"/>
<dbReference type="OMA" id="HHRWKWA"/>
<evidence type="ECO:0000313" key="2">
    <source>
        <dbReference type="EMBL" id="KMZ69894.1"/>
    </source>
</evidence>
<dbReference type="InterPro" id="IPR045363">
    <property type="entry name" value="CERK_C"/>
</dbReference>
<dbReference type="SUPFAM" id="SSF111331">
    <property type="entry name" value="NAD kinase/diacylglycerol kinase-like"/>
    <property type="match status" value="1"/>
</dbReference>
<dbReference type="PANTHER" id="PTHR12358:SF6">
    <property type="entry name" value="CERAMIDE KINASE"/>
    <property type="match status" value="1"/>
</dbReference>
<evidence type="ECO:0000259" key="1">
    <source>
        <dbReference type="PROSITE" id="PS50146"/>
    </source>
</evidence>
<dbReference type="InterPro" id="IPR001206">
    <property type="entry name" value="Diacylglycerol_kinase_cat_dom"/>
</dbReference>
<dbReference type="Gene3D" id="3.40.50.10330">
    <property type="entry name" value="Probable inorganic polyphosphate/atp-NAD kinase, domain 1"/>
    <property type="match status" value="1"/>
</dbReference>
<dbReference type="InterPro" id="IPR050187">
    <property type="entry name" value="Lipid_Phosphate_FormReg"/>
</dbReference>
<keyword evidence="2" id="KW-0808">Transferase</keyword>
<dbReference type="GO" id="GO:0016020">
    <property type="term" value="C:membrane"/>
    <property type="evidence" value="ECO:0007669"/>
    <property type="project" value="GOC"/>
</dbReference>
<comment type="caution">
    <text evidence="2">The sequence shown here is derived from an EMBL/GenBank/DDBJ whole genome shotgun (WGS) entry which is preliminary data.</text>
</comment>
<protein>
    <submittedName>
        <fullName evidence="2">Ceramide kinase</fullName>
    </submittedName>
</protein>
<dbReference type="GO" id="GO:0006672">
    <property type="term" value="P:ceramide metabolic process"/>
    <property type="evidence" value="ECO:0000318"/>
    <property type="project" value="GO_Central"/>
</dbReference>
<proteinExistence type="predicted"/>
<dbReference type="Proteomes" id="UP000036987">
    <property type="component" value="Unassembled WGS sequence"/>
</dbReference>
<evidence type="ECO:0000313" key="3">
    <source>
        <dbReference type="Proteomes" id="UP000036987"/>
    </source>
</evidence>
<feature type="domain" description="DAGKc" evidence="1">
    <location>
        <begin position="149"/>
        <end position="241"/>
    </location>
</feature>